<evidence type="ECO:0000313" key="3">
    <source>
        <dbReference type="Proteomes" id="UP000814176"/>
    </source>
</evidence>
<dbReference type="InterPro" id="IPR000210">
    <property type="entry name" value="BTB/POZ_dom"/>
</dbReference>
<evidence type="ECO:0000313" key="2">
    <source>
        <dbReference type="EMBL" id="KAH9837803.1"/>
    </source>
</evidence>
<dbReference type="PROSITE" id="PS50097">
    <property type="entry name" value="BTB"/>
    <property type="match status" value="1"/>
</dbReference>
<organism evidence="2 3">
    <name type="scientific">Rhodofomes roseus</name>
    <dbReference type="NCBI Taxonomy" id="34475"/>
    <lineage>
        <taxon>Eukaryota</taxon>
        <taxon>Fungi</taxon>
        <taxon>Dikarya</taxon>
        <taxon>Basidiomycota</taxon>
        <taxon>Agaricomycotina</taxon>
        <taxon>Agaricomycetes</taxon>
        <taxon>Polyporales</taxon>
        <taxon>Rhodofomes</taxon>
    </lineage>
</organism>
<dbReference type="Gene3D" id="3.30.710.10">
    <property type="entry name" value="Potassium Channel Kv1.1, Chain A"/>
    <property type="match status" value="1"/>
</dbReference>
<dbReference type="Proteomes" id="UP000814176">
    <property type="component" value="Unassembled WGS sequence"/>
</dbReference>
<name>A0ABQ8KJY4_9APHY</name>
<feature type="domain" description="BTB" evidence="1">
    <location>
        <begin position="16"/>
        <end position="73"/>
    </location>
</feature>
<gene>
    <name evidence="2" type="ORF">C8Q71DRAFT_562348</name>
</gene>
<dbReference type="GeneID" id="72000104"/>
<dbReference type="RefSeq" id="XP_047779841.1">
    <property type="nucleotide sequence ID" value="XM_047919372.1"/>
</dbReference>
<sequence length="267" mass="30952">MESDPKYSERFCSPDSDITVSSSDRVLFKLHRTNLGVHSDIFPGVEANIPVQDEIVALEEEASTLELLFQYVYPQRQPDLSKLNVRELALLAEAAEKYSVYSAMEVCRLYMQAAKKRMPMEVLMYAARHGYTELCDEAAPYTLDADAAVALKVMEGDLFKKWMLYREHRLRHHRRIYYSAINLGHTHEFEEADGPEECYLWPPFLWAILQELGKSLVAIHDSESQELFKKHRPMLEDCEECMRRYFSLETSVVTGSFFLPKFTAIQC</sequence>
<keyword evidence="3" id="KW-1185">Reference proteome</keyword>
<dbReference type="Pfam" id="PF00651">
    <property type="entry name" value="BTB"/>
    <property type="match status" value="1"/>
</dbReference>
<proteinExistence type="predicted"/>
<dbReference type="SUPFAM" id="SSF54695">
    <property type="entry name" value="POZ domain"/>
    <property type="match status" value="1"/>
</dbReference>
<evidence type="ECO:0000259" key="1">
    <source>
        <dbReference type="PROSITE" id="PS50097"/>
    </source>
</evidence>
<dbReference type="InterPro" id="IPR011333">
    <property type="entry name" value="SKP1/BTB/POZ_sf"/>
</dbReference>
<reference evidence="2 3" key="1">
    <citation type="journal article" date="2021" name="Environ. Microbiol.">
        <title>Gene family expansions and transcriptome signatures uncover fungal adaptations to wood decay.</title>
        <authorList>
            <person name="Hage H."/>
            <person name="Miyauchi S."/>
            <person name="Viragh M."/>
            <person name="Drula E."/>
            <person name="Min B."/>
            <person name="Chaduli D."/>
            <person name="Navarro D."/>
            <person name="Favel A."/>
            <person name="Norest M."/>
            <person name="Lesage-Meessen L."/>
            <person name="Balint B."/>
            <person name="Merenyi Z."/>
            <person name="de Eugenio L."/>
            <person name="Morin E."/>
            <person name="Martinez A.T."/>
            <person name="Baldrian P."/>
            <person name="Stursova M."/>
            <person name="Martinez M.J."/>
            <person name="Novotny C."/>
            <person name="Magnuson J.K."/>
            <person name="Spatafora J.W."/>
            <person name="Maurice S."/>
            <person name="Pangilinan J."/>
            <person name="Andreopoulos W."/>
            <person name="LaButti K."/>
            <person name="Hundley H."/>
            <person name="Na H."/>
            <person name="Kuo A."/>
            <person name="Barry K."/>
            <person name="Lipzen A."/>
            <person name="Henrissat B."/>
            <person name="Riley R."/>
            <person name="Ahrendt S."/>
            <person name="Nagy L.G."/>
            <person name="Grigoriev I.V."/>
            <person name="Martin F."/>
            <person name="Rosso M.N."/>
        </authorList>
    </citation>
    <scope>NUCLEOTIDE SEQUENCE [LARGE SCALE GENOMIC DNA]</scope>
    <source>
        <strain evidence="2 3">CIRM-BRFM 1785</strain>
    </source>
</reference>
<dbReference type="EMBL" id="JADCUA010000008">
    <property type="protein sequence ID" value="KAH9837803.1"/>
    <property type="molecule type" value="Genomic_DNA"/>
</dbReference>
<protein>
    <recommendedName>
        <fullName evidence="1">BTB domain-containing protein</fullName>
    </recommendedName>
</protein>
<accession>A0ABQ8KJY4</accession>
<comment type="caution">
    <text evidence="2">The sequence shown here is derived from an EMBL/GenBank/DDBJ whole genome shotgun (WGS) entry which is preliminary data.</text>
</comment>